<evidence type="ECO:0000259" key="5">
    <source>
        <dbReference type="Pfam" id="PF02902"/>
    </source>
</evidence>
<dbReference type="EMBL" id="OOIL02000835">
    <property type="protein sequence ID" value="VFQ69775.1"/>
    <property type="molecule type" value="Genomic_DNA"/>
</dbReference>
<dbReference type="GO" id="GO:0006508">
    <property type="term" value="P:proteolysis"/>
    <property type="evidence" value="ECO:0007669"/>
    <property type="project" value="UniProtKB-KW"/>
</dbReference>
<accession>A0A484KY73</accession>
<keyword evidence="3" id="KW-0378">Hydrolase</keyword>
<dbReference type="Pfam" id="PF02902">
    <property type="entry name" value="Peptidase_C48"/>
    <property type="match status" value="1"/>
</dbReference>
<dbReference type="AlphaFoldDB" id="A0A484KY73"/>
<evidence type="ECO:0000256" key="2">
    <source>
        <dbReference type="ARBA" id="ARBA00022670"/>
    </source>
</evidence>
<dbReference type="SUPFAM" id="SSF54001">
    <property type="entry name" value="Cysteine proteinases"/>
    <property type="match status" value="1"/>
</dbReference>
<dbReference type="InterPro" id="IPR038765">
    <property type="entry name" value="Papain-like_cys_pep_sf"/>
</dbReference>
<organism evidence="6 7">
    <name type="scientific">Cuscuta campestris</name>
    <dbReference type="NCBI Taxonomy" id="132261"/>
    <lineage>
        <taxon>Eukaryota</taxon>
        <taxon>Viridiplantae</taxon>
        <taxon>Streptophyta</taxon>
        <taxon>Embryophyta</taxon>
        <taxon>Tracheophyta</taxon>
        <taxon>Spermatophyta</taxon>
        <taxon>Magnoliopsida</taxon>
        <taxon>eudicotyledons</taxon>
        <taxon>Gunneridae</taxon>
        <taxon>Pentapetalae</taxon>
        <taxon>asterids</taxon>
        <taxon>lamiids</taxon>
        <taxon>Solanales</taxon>
        <taxon>Convolvulaceae</taxon>
        <taxon>Cuscuteae</taxon>
        <taxon>Cuscuta</taxon>
        <taxon>Cuscuta subgen. Grammica</taxon>
        <taxon>Cuscuta sect. Cleistogrammica</taxon>
    </lineage>
</organism>
<proteinExistence type="inferred from homology"/>
<gene>
    <name evidence="6" type="ORF">CCAM_LOCUS11551</name>
</gene>
<dbReference type="Gene3D" id="3.40.395.10">
    <property type="entry name" value="Adenoviral Proteinase, Chain A"/>
    <property type="match status" value="1"/>
</dbReference>
<sequence length="507" mass="57710">MASSLLLILISLFAIVSLSILFEFLSNSYSLLEYHLWLQKMTDEEDTRSDEIADEDKRLATKQMAKRPKHNRDDPAVESDDVVKLALLHLLGNVMFGHQPCVTFSIRYINLVDDLDAFNKFTWGEDIWEELLTHAGRCAQSLKARGRGKVTFGGFVFALQESQWKVLKMILEQLERQKGDDTEERGFKKIDDEIVNENENVESEDMENKNMGKDTILEQDGTDHEDVGKDATSKHDDTDLGHVDTTVSNEGDDKIKEDIPVGKRQTKEPQKLSLSGRKVPKKTQKMKEAVKSKFEVTLSQMEVVIGPFSLHPKARTGVRKIYTKGDENMTKKPIILDKFIISSKTWLYDLFMDQEWLDTLKVCFPMGPIRFCLYAPEYWGTLGAASAAVESKIVWVYNSKGGRSLKEIAEYSTCIKCLLPKLMDLCDVYINHPTGPMGDNKLHLKAVDFCPQQTDAGNCGMFVLKIVEYLMMDMDIKDIRTDDMAAYRMKMATELVRFAESNMAAKE</sequence>
<reference evidence="6 7" key="1">
    <citation type="submission" date="2018-04" db="EMBL/GenBank/DDBJ databases">
        <authorList>
            <person name="Vogel A."/>
        </authorList>
    </citation>
    <scope>NUCLEOTIDE SEQUENCE [LARGE SCALE GENOMIC DNA]</scope>
</reference>
<dbReference type="InterPro" id="IPR003653">
    <property type="entry name" value="Peptidase_C48_C"/>
</dbReference>
<dbReference type="Proteomes" id="UP000595140">
    <property type="component" value="Unassembled WGS sequence"/>
</dbReference>
<evidence type="ECO:0000256" key="4">
    <source>
        <dbReference type="SAM" id="MobiDB-lite"/>
    </source>
</evidence>
<evidence type="ECO:0000313" key="6">
    <source>
        <dbReference type="EMBL" id="VFQ69775.1"/>
    </source>
</evidence>
<feature type="compositionally biased region" description="Basic and acidic residues" evidence="4">
    <location>
        <begin position="251"/>
        <end position="270"/>
    </location>
</feature>
<evidence type="ECO:0000256" key="1">
    <source>
        <dbReference type="ARBA" id="ARBA00005234"/>
    </source>
</evidence>
<feature type="region of interest" description="Disordered" evidence="4">
    <location>
        <begin position="219"/>
        <end position="282"/>
    </location>
</feature>
<dbReference type="PANTHER" id="PTHR48449:SF1">
    <property type="entry name" value="DUF1985 DOMAIN-CONTAINING PROTEIN"/>
    <property type="match status" value="1"/>
</dbReference>
<dbReference type="GO" id="GO:0008234">
    <property type="term" value="F:cysteine-type peptidase activity"/>
    <property type="evidence" value="ECO:0007669"/>
    <property type="project" value="InterPro"/>
</dbReference>
<keyword evidence="2" id="KW-0645">Protease</keyword>
<evidence type="ECO:0000256" key="3">
    <source>
        <dbReference type="ARBA" id="ARBA00022801"/>
    </source>
</evidence>
<evidence type="ECO:0000313" key="7">
    <source>
        <dbReference type="Proteomes" id="UP000595140"/>
    </source>
</evidence>
<feature type="domain" description="Ubiquitin-like protease family profile" evidence="5">
    <location>
        <begin position="391"/>
        <end position="494"/>
    </location>
</feature>
<keyword evidence="7" id="KW-1185">Reference proteome</keyword>
<comment type="similarity">
    <text evidence="1">Belongs to the peptidase C48 family.</text>
</comment>
<name>A0A484KY73_9ASTE</name>
<protein>
    <recommendedName>
        <fullName evidence="5">Ubiquitin-like protease family profile domain-containing protein</fullName>
    </recommendedName>
</protein>
<dbReference type="PANTHER" id="PTHR48449">
    <property type="entry name" value="DUF1985 DOMAIN-CONTAINING PROTEIN"/>
    <property type="match status" value="1"/>
</dbReference>
<feature type="compositionally biased region" description="Basic and acidic residues" evidence="4">
    <location>
        <begin position="219"/>
        <end position="242"/>
    </location>
</feature>
<dbReference type="OrthoDB" id="1295285at2759"/>